<dbReference type="Pfam" id="PF13279">
    <property type="entry name" value="4HBT_2"/>
    <property type="match status" value="1"/>
</dbReference>
<dbReference type="EMBL" id="FMAQ01000003">
    <property type="protein sequence ID" value="SCC00113.1"/>
    <property type="molecule type" value="Genomic_DNA"/>
</dbReference>
<comment type="similarity">
    <text evidence="1">Belongs to the 4-hydroxybenzoyl-CoA thioesterase family.</text>
</comment>
<dbReference type="NCBIfam" id="TIGR02799">
    <property type="entry name" value="thio_ybgC"/>
    <property type="match status" value="1"/>
</dbReference>
<protein>
    <submittedName>
        <fullName evidence="3">Acyl-CoA thioester hydrolase</fullName>
    </submittedName>
</protein>
<evidence type="ECO:0000256" key="2">
    <source>
        <dbReference type="ARBA" id="ARBA00022801"/>
    </source>
</evidence>
<proteinExistence type="inferred from homology"/>
<dbReference type="SUPFAM" id="SSF54637">
    <property type="entry name" value="Thioesterase/thiol ester dehydrase-isomerase"/>
    <property type="match status" value="1"/>
</dbReference>
<reference evidence="4" key="1">
    <citation type="submission" date="2016-08" db="EMBL/GenBank/DDBJ databases">
        <authorList>
            <person name="Varghese N."/>
            <person name="Submissions Spin"/>
        </authorList>
    </citation>
    <scope>NUCLEOTIDE SEQUENCE [LARGE SCALE GENOMIC DNA]</scope>
    <source>
        <strain evidence="4">R-53248</strain>
    </source>
</reference>
<evidence type="ECO:0000313" key="3">
    <source>
        <dbReference type="EMBL" id="SCC00113.1"/>
    </source>
</evidence>
<dbReference type="InterPro" id="IPR029069">
    <property type="entry name" value="HotDog_dom_sf"/>
</dbReference>
<dbReference type="PIRSF" id="PIRSF003230">
    <property type="entry name" value="YbgC"/>
    <property type="match status" value="1"/>
</dbReference>
<dbReference type="InterPro" id="IPR006684">
    <property type="entry name" value="YbgC/YbaW"/>
</dbReference>
<dbReference type="AlphaFoldDB" id="A0A1C4AZS2"/>
<evidence type="ECO:0000313" key="4">
    <source>
        <dbReference type="Proteomes" id="UP000199670"/>
    </source>
</evidence>
<dbReference type="Gene3D" id="3.10.129.10">
    <property type="entry name" value="Hotdog Thioesterase"/>
    <property type="match status" value="1"/>
</dbReference>
<dbReference type="InterPro" id="IPR050563">
    <property type="entry name" value="4-hydroxybenzoyl-CoA_TE"/>
</dbReference>
<dbReference type="PANTHER" id="PTHR31793:SF37">
    <property type="entry name" value="ACYL-COA THIOESTER HYDROLASE YBGC"/>
    <property type="match status" value="1"/>
</dbReference>
<sequence>MRQFNWNARVYYEDTDAGGVVYHARYLAFYERARTEILRQLGISQQTLLQEGIAFVVKKMDISYQFPARLDDMLTISSEVEQVRKASIIFKQTIFNQNKQIISTASVLIACVDIIKMKPCGLPKLLVLEFI</sequence>
<dbReference type="NCBIfam" id="NF008065">
    <property type="entry name" value="PRK10800.1"/>
    <property type="match status" value="1"/>
</dbReference>
<accession>A0A1C4AZS2</accession>
<dbReference type="InterPro" id="IPR014166">
    <property type="entry name" value="Tol-Pal_acyl-CoA_thioesterase"/>
</dbReference>
<keyword evidence="2 3" id="KW-0378">Hydrolase</keyword>
<dbReference type="FunFam" id="3.10.129.10:FF:000004">
    <property type="entry name" value="Tol-pal system-associated acyl-CoA thioesterase"/>
    <property type="match status" value="1"/>
</dbReference>
<gene>
    <name evidence="3" type="ORF">GA0061081_103214</name>
</gene>
<organism evidence="3 4">
    <name type="scientific">Gilliamella bombicola</name>
    <dbReference type="NCBI Taxonomy" id="1798182"/>
    <lineage>
        <taxon>Bacteria</taxon>
        <taxon>Pseudomonadati</taxon>
        <taxon>Pseudomonadota</taxon>
        <taxon>Gammaproteobacteria</taxon>
        <taxon>Orbales</taxon>
        <taxon>Orbaceae</taxon>
        <taxon>Gilliamella</taxon>
    </lineage>
</organism>
<dbReference type="STRING" id="1798182.GA0061081_103214"/>
<dbReference type="InterPro" id="IPR008272">
    <property type="entry name" value="HB-CoA_thioesterase_AS"/>
</dbReference>
<dbReference type="CDD" id="cd00586">
    <property type="entry name" value="4HBT"/>
    <property type="match status" value="1"/>
</dbReference>
<dbReference type="GO" id="GO:0047617">
    <property type="term" value="F:fatty acyl-CoA hydrolase activity"/>
    <property type="evidence" value="ECO:0007669"/>
    <property type="project" value="TreeGrafter"/>
</dbReference>
<dbReference type="OrthoDB" id="9808429at2"/>
<keyword evidence="4" id="KW-1185">Reference proteome</keyword>
<dbReference type="NCBIfam" id="TIGR00051">
    <property type="entry name" value="YbgC/FadM family acyl-CoA thioesterase"/>
    <property type="match status" value="1"/>
</dbReference>
<dbReference type="RefSeq" id="WP_091347670.1">
    <property type="nucleotide sequence ID" value="NZ_FMAQ01000003.1"/>
</dbReference>
<dbReference type="PANTHER" id="PTHR31793">
    <property type="entry name" value="4-HYDROXYBENZOYL-COA THIOESTERASE FAMILY MEMBER"/>
    <property type="match status" value="1"/>
</dbReference>
<dbReference type="Proteomes" id="UP000199670">
    <property type="component" value="Unassembled WGS sequence"/>
</dbReference>
<name>A0A1C4AZS2_9GAMM</name>
<evidence type="ECO:0000256" key="1">
    <source>
        <dbReference type="ARBA" id="ARBA00005953"/>
    </source>
</evidence>
<dbReference type="PROSITE" id="PS01328">
    <property type="entry name" value="4HBCOA_THIOESTERASE"/>
    <property type="match status" value="1"/>
</dbReference>